<keyword evidence="2" id="KW-0677">Repeat</keyword>
<dbReference type="AlphaFoldDB" id="A0A6J2WU21"/>
<organism evidence="4 5">
    <name type="scientific">Chanos chanos</name>
    <name type="common">Milkfish</name>
    <name type="synonym">Mugil chanos</name>
    <dbReference type="NCBI Taxonomy" id="29144"/>
    <lineage>
        <taxon>Eukaryota</taxon>
        <taxon>Metazoa</taxon>
        <taxon>Chordata</taxon>
        <taxon>Craniata</taxon>
        <taxon>Vertebrata</taxon>
        <taxon>Euteleostomi</taxon>
        <taxon>Actinopterygii</taxon>
        <taxon>Neopterygii</taxon>
        <taxon>Teleostei</taxon>
        <taxon>Ostariophysi</taxon>
        <taxon>Gonorynchiformes</taxon>
        <taxon>Chanidae</taxon>
        <taxon>Chanos</taxon>
    </lineage>
</organism>
<protein>
    <submittedName>
        <fullName evidence="5">Kelch-like protein 30</fullName>
    </submittedName>
</protein>
<dbReference type="Pfam" id="PF01344">
    <property type="entry name" value="Kelch_1"/>
    <property type="match status" value="3"/>
</dbReference>
<accession>A0A6J2WU21</accession>
<evidence type="ECO:0000256" key="1">
    <source>
        <dbReference type="ARBA" id="ARBA00022441"/>
    </source>
</evidence>
<dbReference type="Gene3D" id="1.25.40.420">
    <property type="match status" value="1"/>
</dbReference>
<dbReference type="CTD" id="377007"/>
<dbReference type="Pfam" id="PF00651">
    <property type="entry name" value="BTB"/>
    <property type="match status" value="1"/>
</dbReference>
<dbReference type="PIRSF" id="PIRSF037037">
    <property type="entry name" value="Kelch-like_protein_gigaxonin"/>
    <property type="match status" value="1"/>
</dbReference>
<name>A0A6J2WU21_CHACN</name>
<dbReference type="InParanoid" id="A0A6J2WU21"/>
<gene>
    <name evidence="5" type="primary">klhl30</name>
</gene>
<evidence type="ECO:0000313" key="4">
    <source>
        <dbReference type="Proteomes" id="UP000504632"/>
    </source>
</evidence>
<evidence type="ECO:0000256" key="2">
    <source>
        <dbReference type="ARBA" id="ARBA00022737"/>
    </source>
</evidence>
<dbReference type="OrthoDB" id="6482909at2759"/>
<dbReference type="InterPro" id="IPR006652">
    <property type="entry name" value="Kelch_1"/>
</dbReference>
<dbReference type="Gene3D" id="2.120.10.80">
    <property type="entry name" value="Kelch-type beta propeller"/>
    <property type="match status" value="1"/>
</dbReference>
<dbReference type="SMART" id="SM00612">
    <property type="entry name" value="Kelch"/>
    <property type="match status" value="4"/>
</dbReference>
<feature type="domain" description="BTB" evidence="3">
    <location>
        <begin position="45"/>
        <end position="112"/>
    </location>
</feature>
<dbReference type="InterPro" id="IPR011333">
    <property type="entry name" value="SKP1/BTB/POZ_sf"/>
</dbReference>
<dbReference type="Pfam" id="PF07707">
    <property type="entry name" value="BACK"/>
    <property type="match status" value="1"/>
</dbReference>
<evidence type="ECO:0000259" key="3">
    <source>
        <dbReference type="PROSITE" id="PS50097"/>
    </source>
</evidence>
<dbReference type="RefSeq" id="XP_030647731.1">
    <property type="nucleotide sequence ID" value="XM_030791871.1"/>
</dbReference>
<dbReference type="Proteomes" id="UP000504632">
    <property type="component" value="Chromosome 14"/>
</dbReference>
<dbReference type="SUPFAM" id="SSF117281">
    <property type="entry name" value="Kelch motif"/>
    <property type="match status" value="1"/>
</dbReference>
<dbReference type="GeneID" id="115827979"/>
<dbReference type="InterPro" id="IPR011705">
    <property type="entry name" value="BACK"/>
</dbReference>
<dbReference type="FunCoup" id="A0A6J2WU21">
    <property type="interactions" value="502"/>
</dbReference>
<dbReference type="SUPFAM" id="SSF54695">
    <property type="entry name" value="POZ domain"/>
    <property type="match status" value="1"/>
</dbReference>
<dbReference type="Gene3D" id="3.30.710.10">
    <property type="entry name" value="Potassium Channel Kv1.1, Chain A"/>
    <property type="match status" value="1"/>
</dbReference>
<evidence type="ECO:0000313" key="5">
    <source>
        <dbReference type="RefSeq" id="XP_030647731.1"/>
    </source>
</evidence>
<keyword evidence="4" id="KW-1185">Reference proteome</keyword>
<dbReference type="PANTHER" id="PTHR24412:SF398">
    <property type="entry name" value="KELCH-LIKE PROTEIN 30"/>
    <property type="match status" value="1"/>
</dbReference>
<reference evidence="5" key="1">
    <citation type="submission" date="2025-08" db="UniProtKB">
        <authorList>
            <consortium name="RefSeq"/>
        </authorList>
    </citation>
    <scope>IDENTIFICATION</scope>
</reference>
<dbReference type="PANTHER" id="PTHR24412">
    <property type="entry name" value="KELCH PROTEIN"/>
    <property type="match status" value="1"/>
</dbReference>
<keyword evidence="1" id="KW-0880">Kelch repeat</keyword>
<dbReference type="SMART" id="SM00875">
    <property type="entry name" value="BACK"/>
    <property type="match status" value="1"/>
</dbReference>
<dbReference type="FunFam" id="1.25.40.420:FF:000001">
    <property type="entry name" value="Kelch-like family member 12"/>
    <property type="match status" value="1"/>
</dbReference>
<dbReference type="InterPro" id="IPR000210">
    <property type="entry name" value="BTB/POZ_dom"/>
</dbReference>
<proteinExistence type="predicted"/>
<sequence length="606" mass="68570">MKVRHCGSKDSKMVRNVDDLDFCVSSHPQSILEGLRSLCSQPKLVDVTLSAGGRDFPCHRGVLALCSLYFRSMFSGDFLESISARVELQEVDPDVLSTLLDFAYTGKLTINQGNVEGLIRTSSQLQFHAVRTVCSRYLQHQIDASNCIGILEFGEIHGCPEVVAKAWVFLLENFEAVLQQEEFLLMEKERLIACLTDEGLQTRDDRSRVQAALAWVRHNEEVRLGYLPELLGLAKLSLLPQDYLSETLVKDRLVQASPAGRDLVERVYREKATSEPGDAEHNISRSALHNLQEVFFVMGGRSLDDSDDEDEEDEERDPILRPRNCAFYNTKLCQWYQLPDFPNYNKWGYSVVSLNNDVYVTGGSRGSQSNTWSTTETWKYITREGRWVTVAPMLRPRTNHSSAALNGEIYVIGGTTMDFVEVEHYDPYSNSWAFISPALKYVTNFTATACLGKLYVIGSCAVKYNALTMQCYNPVIDSWSIVSSPFIPKYLSSPRSVSMDGVIYLVADNTKKVYLYDPEANMWQKVQSLHMLHENGGLLVLGGQLYVTGGHWKGMEGDYSVEVEVYDRASNTWRVECFLPRLWHYSGCCSLFLDATLWTEPFPDET</sequence>
<dbReference type="InterPro" id="IPR015915">
    <property type="entry name" value="Kelch-typ_b-propeller"/>
</dbReference>
<dbReference type="SMART" id="SM00225">
    <property type="entry name" value="BTB"/>
    <property type="match status" value="1"/>
</dbReference>
<dbReference type="PROSITE" id="PS50097">
    <property type="entry name" value="BTB"/>
    <property type="match status" value="1"/>
</dbReference>
<dbReference type="InterPro" id="IPR017096">
    <property type="entry name" value="BTB-kelch_protein"/>
</dbReference>